<organism evidence="2 3">
    <name type="scientific">Fervidicola ferrireducens</name>
    <dbReference type="NCBI Taxonomy" id="520764"/>
    <lineage>
        <taxon>Bacteria</taxon>
        <taxon>Bacillati</taxon>
        <taxon>Bacillota</taxon>
        <taxon>Clostridia</taxon>
        <taxon>Thermosediminibacterales</taxon>
        <taxon>Thermosediminibacteraceae</taxon>
        <taxon>Fervidicola</taxon>
    </lineage>
</organism>
<sequence>MERYRKESNYYYNSLKKIKSRKEKELSGTTPLFFILLLIRKIKTEGGLIVLHKRLLALFLVIALVLTITLPAYAKDITAFGFDDNRQRRASGEGYLLKAGEGVKLEEFNTFWPIWETNNGDAYFVGKSYSQPLILSPDKFAGTGLDVSRPVVIIFAANRLYAFEVPGVDPTMPQEGRHWVVTDLLWGPIALPGGDFNQEPSASHPTYYQDSKGNKWIYVGTADGRLAIVDLKGQVVRTINLGGHRITSAPLVTEYMGQTIVIAGGGSDEKVYVVTNLGKQNPNVYSWQIGGAVTSSPAPLYDNAGKVIGFAIASDGGSGSVRLFEFSKILKRDANGWLVKAGNNAINFTSGMSGIPASFAVEGKSIYFSDKKGNFYKLTYQYSSNGITNAKITKLPASAEFSHPNTFINRSPALDSKYVYFPIVDYKGQGRGMVVAVDKVTGRRAKTTKLFQSRAVTAPVILEDANLLLVGTEDGWISMHQLDYSANSALMPQVGARQMAVREYKNLPRAYAEGLCSEISVANGWLAVGGTLSANLAKERGEVFLIKLYETAPDFIIDKIDPGTSKAEPGKTYRGVIYARRAPILPGKDESEWGTGIVPVNIESHKKVTLKGNFDAKDTKSVLQGLQAIETLVKLQPGESVQIPFEWTAPMDKDTAIIRAEINPLEEINYAFGETTTFRMYFERNYNNNAKMVTVPVELIDLIASKGSGKSQLKVGESGTYSVIVTSTSSTPITTDLVWRVNGKVVKSTQITVPAAGGKVTDSYTYTMPAENAGRTVTIEAEVNPNRNKPPKEKSFSNNKVSYAVEGEVIDLIAQQGEYNPALMVGESDYYSVVVKNAGDVPVTTDLVWRQNGKQIREISITIPAKGYKEDRIKFTMPHIKEGSTVKLEAEVNPYRNKPPKEKTFANNKATFPVECLGVDQRPQTGGGNPYLSK</sequence>
<gene>
    <name evidence="2" type="ORF">AN618_18590</name>
</gene>
<comment type="caution">
    <text evidence="2">The sequence shown here is derived from an EMBL/GenBank/DDBJ whole genome shotgun (WGS) entry which is preliminary data.</text>
</comment>
<name>A0A140L4L6_9FIRM</name>
<dbReference type="SUPFAM" id="SSF50998">
    <property type="entry name" value="Quinoprotein alcohol dehydrogenase-like"/>
    <property type="match status" value="1"/>
</dbReference>
<protein>
    <recommendedName>
        <fullName evidence="4">CARDB domain-containing protein</fullName>
    </recommendedName>
</protein>
<dbReference type="AlphaFoldDB" id="A0A140L4L6"/>
<proteinExistence type="predicted"/>
<dbReference type="InterPro" id="IPR013783">
    <property type="entry name" value="Ig-like_fold"/>
</dbReference>
<dbReference type="Proteomes" id="UP000070427">
    <property type="component" value="Unassembled WGS sequence"/>
</dbReference>
<dbReference type="InParanoid" id="A0A140L4L6"/>
<feature type="transmembrane region" description="Helical" evidence="1">
    <location>
        <begin position="55"/>
        <end position="74"/>
    </location>
</feature>
<dbReference type="InterPro" id="IPR015943">
    <property type="entry name" value="WD40/YVTN_repeat-like_dom_sf"/>
</dbReference>
<evidence type="ECO:0000313" key="3">
    <source>
        <dbReference type="Proteomes" id="UP000070427"/>
    </source>
</evidence>
<evidence type="ECO:0008006" key="4">
    <source>
        <dbReference type="Google" id="ProtNLM"/>
    </source>
</evidence>
<keyword evidence="3" id="KW-1185">Reference proteome</keyword>
<reference evidence="2 3" key="1">
    <citation type="submission" date="2015-12" db="EMBL/GenBank/DDBJ databases">
        <title>Draft genome sequnece of Fervidicola ferrireducens strain Y170.</title>
        <authorList>
            <person name="Patel B.K."/>
        </authorList>
    </citation>
    <scope>NUCLEOTIDE SEQUENCE [LARGE SCALE GENOMIC DNA]</scope>
    <source>
        <strain evidence="2 3">Y170</strain>
    </source>
</reference>
<dbReference type="STRING" id="520764.AN618_18590"/>
<dbReference type="EMBL" id="LOED01000026">
    <property type="protein sequence ID" value="KXG75491.1"/>
    <property type="molecule type" value="Genomic_DNA"/>
</dbReference>
<dbReference type="Gene3D" id="2.60.40.10">
    <property type="entry name" value="Immunoglobulins"/>
    <property type="match status" value="1"/>
</dbReference>
<keyword evidence="1" id="KW-0812">Transmembrane</keyword>
<evidence type="ECO:0000313" key="2">
    <source>
        <dbReference type="EMBL" id="KXG75491.1"/>
    </source>
</evidence>
<accession>A0A140L4L6</accession>
<dbReference type="InterPro" id="IPR011047">
    <property type="entry name" value="Quinoprotein_ADH-like_sf"/>
</dbReference>
<keyword evidence="1" id="KW-1133">Transmembrane helix</keyword>
<keyword evidence="1" id="KW-0472">Membrane</keyword>
<evidence type="ECO:0000256" key="1">
    <source>
        <dbReference type="SAM" id="Phobius"/>
    </source>
</evidence>
<dbReference type="Gene3D" id="2.130.10.10">
    <property type="entry name" value="YVTN repeat-like/Quinoprotein amine dehydrogenase"/>
    <property type="match status" value="1"/>
</dbReference>